<evidence type="ECO:0000259" key="6">
    <source>
        <dbReference type="PROSITE" id="PS50977"/>
    </source>
</evidence>
<evidence type="ECO:0000256" key="3">
    <source>
        <dbReference type="ARBA" id="ARBA00023163"/>
    </source>
</evidence>
<dbReference type="Pfam" id="PF00440">
    <property type="entry name" value="TetR_N"/>
    <property type="match status" value="1"/>
</dbReference>
<dbReference type="PANTHER" id="PTHR30055:SF151">
    <property type="entry name" value="TRANSCRIPTIONAL REGULATORY PROTEIN"/>
    <property type="match status" value="1"/>
</dbReference>
<dbReference type="GO" id="GO:0000976">
    <property type="term" value="F:transcription cis-regulatory region binding"/>
    <property type="evidence" value="ECO:0007669"/>
    <property type="project" value="TreeGrafter"/>
</dbReference>
<proteinExistence type="predicted"/>
<evidence type="ECO:0000313" key="7">
    <source>
        <dbReference type="EMBL" id="SEL80435.1"/>
    </source>
</evidence>
<evidence type="ECO:0000256" key="5">
    <source>
        <dbReference type="SAM" id="MobiDB-lite"/>
    </source>
</evidence>
<dbReference type="InterPro" id="IPR036271">
    <property type="entry name" value="Tet_transcr_reg_TetR-rel_C_sf"/>
</dbReference>
<keyword evidence="8" id="KW-1185">Reference proteome</keyword>
<keyword evidence="2 4" id="KW-0238">DNA-binding</keyword>
<feature type="DNA-binding region" description="H-T-H motif" evidence="4">
    <location>
        <begin position="76"/>
        <end position="95"/>
    </location>
</feature>
<dbReference type="InterPro" id="IPR009057">
    <property type="entry name" value="Homeodomain-like_sf"/>
</dbReference>
<keyword evidence="3" id="KW-0804">Transcription</keyword>
<dbReference type="STRING" id="1036779.SAMN04515666_105374"/>
<evidence type="ECO:0000256" key="2">
    <source>
        <dbReference type="ARBA" id="ARBA00023125"/>
    </source>
</evidence>
<dbReference type="InterPro" id="IPR050109">
    <property type="entry name" value="HTH-type_TetR-like_transc_reg"/>
</dbReference>
<dbReference type="InterPro" id="IPR004111">
    <property type="entry name" value="Repressor_TetR_C"/>
</dbReference>
<reference evidence="8" key="1">
    <citation type="submission" date="2016-10" db="EMBL/GenBank/DDBJ databases">
        <authorList>
            <person name="Varghese N."/>
            <person name="Submissions S."/>
        </authorList>
    </citation>
    <scope>NUCLEOTIDE SEQUENCE [LARGE SCALE GENOMIC DNA]</scope>
    <source>
        <strain evidence="8">LMG 26383,CCUG 61248,R- 45681</strain>
    </source>
</reference>
<dbReference type="PANTHER" id="PTHR30055">
    <property type="entry name" value="HTH-TYPE TRANSCRIPTIONAL REGULATOR RUTR"/>
    <property type="match status" value="1"/>
</dbReference>
<dbReference type="Gene3D" id="1.10.10.60">
    <property type="entry name" value="Homeodomain-like"/>
    <property type="match status" value="1"/>
</dbReference>
<evidence type="ECO:0000313" key="8">
    <source>
        <dbReference type="Proteomes" id="UP000199664"/>
    </source>
</evidence>
<evidence type="ECO:0000256" key="1">
    <source>
        <dbReference type="ARBA" id="ARBA00023015"/>
    </source>
</evidence>
<accession>A0A1H7T7E0</accession>
<evidence type="ECO:0000256" key="4">
    <source>
        <dbReference type="PROSITE-ProRule" id="PRU00335"/>
    </source>
</evidence>
<feature type="domain" description="HTH tetR-type" evidence="6">
    <location>
        <begin position="53"/>
        <end position="113"/>
    </location>
</feature>
<name>A0A1H7T7E0_9HYPH</name>
<dbReference type="SUPFAM" id="SSF48498">
    <property type="entry name" value="Tetracyclin repressor-like, C-terminal domain"/>
    <property type="match status" value="1"/>
</dbReference>
<dbReference type="Proteomes" id="UP000199664">
    <property type="component" value="Unassembled WGS sequence"/>
</dbReference>
<sequence length="278" mass="30358">MRICAARYRDLDVAANCDLSSRTGSNAARAGEGMPEAEQRKRRGRPKRDEVVALDRAQIVTEALRLIDERGLEAFSLRELARALGVFPTALYWHMPGGRNAVLGAVAAMAFADAIPPAEDAVDDWEGWLRALFTRYRDSLRKHPNIAPLLGAQIVSNTGVDMELVERILAALESAGFGGERLVDAYNTVVAGLLGYVTLELAPGPAEDASEWANAFEAEIRGVDAGRFPRLARNLDALANRAFIVRWQGGAEKPMTHSFDFYVETIVAGLRALARKPI</sequence>
<dbReference type="InterPro" id="IPR001647">
    <property type="entry name" value="HTH_TetR"/>
</dbReference>
<dbReference type="AlphaFoldDB" id="A0A1H7T7E0"/>
<feature type="region of interest" description="Disordered" evidence="5">
    <location>
        <begin position="22"/>
        <end position="48"/>
    </location>
</feature>
<dbReference type="Pfam" id="PF02909">
    <property type="entry name" value="TetR_C_1"/>
    <property type="match status" value="1"/>
</dbReference>
<dbReference type="PROSITE" id="PS50977">
    <property type="entry name" value="HTH_TETR_2"/>
    <property type="match status" value="1"/>
</dbReference>
<dbReference type="EMBL" id="FOAN01000005">
    <property type="protein sequence ID" value="SEL80435.1"/>
    <property type="molecule type" value="Genomic_DNA"/>
</dbReference>
<keyword evidence="1" id="KW-0805">Transcription regulation</keyword>
<gene>
    <name evidence="7" type="ORF">SAMN04515666_105374</name>
</gene>
<dbReference type="Gene3D" id="1.10.357.10">
    <property type="entry name" value="Tetracycline Repressor, domain 2"/>
    <property type="match status" value="1"/>
</dbReference>
<organism evidence="7 8">
    <name type="scientific">Bosea lupini</name>
    <dbReference type="NCBI Taxonomy" id="1036779"/>
    <lineage>
        <taxon>Bacteria</taxon>
        <taxon>Pseudomonadati</taxon>
        <taxon>Pseudomonadota</taxon>
        <taxon>Alphaproteobacteria</taxon>
        <taxon>Hyphomicrobiales</taxon>
        <taxon>Boseaceae</taxon>
        <taxon>Bosea</taxon>
    </lineage>
</organism>
<protein>
    <submittedName>
        <fullName evidence="7">Regulatory protein, tetR family</fullName>
    </submittedName>
</protein>
<dbReference type="GO" id="GO:0045892">
    <property type="term" value="P:negative regulation of DNA-templated transcription"/>
    <property type="evidence" value="ECO:0007669"/>
    <property type="project" value="InterPro"/>
</dbReference>
<dbReference type="GO" id="GO:0003700">
    <property type="term" value="F:DNA-binding transcription factor activity"/>
    <property type="evidence" value="ECO:0007669"/>
    <property type="project" value="TreeGrafter"/>
</dbReference>
<dbReference type="SUPFAM" id="SSF46689">
    <property type="entry name" value="Homeodomain-like"/>
    <property type="match status" value="1"/>
</dbReference>